<dbReference type="InterPro" id="IPR014757">
    <property type="entry name" value="Tscrpt_reg_IclR_C"/>
</dbReference>
<keyword evidence="2" id="KW-0238">DNA-binding</keyword>
<dbReference type="FunFam" id="1.10.10.10:FF:000056">
    <property type="entry name" value="IclR family transcriptional regulator"/>
    <property type="match status" value="1"/>
</dbReference>
<dbReference type="PANTHER" id="PTHR30136">
    <property type="entry name" value="HELIX-TURN-HELIX TRANSCRIPTIONAL REGULATOR, ICLR FAMILY"/>
    <property type="match status" value="1"/>
</dbReference>
<dbReference type="CDD" id="cd00090">
    <property type="entry name" value="HTH_ARSR"/>
    <property type="match status" value="1"/>
</dbReference>
<evidence type="ECO:0000256" key="1">
    <source>
        <dbReference type="ARBA" id="ARBA00023015"/>
    </source>
</evidence>
<dbReference type="PROSITE" id="PS51077">
    <property type="entry name" value="HTH_ICLR"/>
    <property type="match status" value="1"/>
</dbReference>
<dbReference type="AlphaFoldDB" id="A0A6J6BBB8"/>
<evidence type="ECO:0000256" key="2">
    <source>
        <dbReference type="ARBA" id="ARBA00023125"/>
    </source>
</evidence>
<proteinExistence type="predicted"/>
<dbReference type="GO" id="GO:0003700">
    <property type="term" value="F:DNA-binding transcription factor activity"/>
    <property type="evidence" value="ECO:0007669"/>
    <property type="project" value="TreeGrafter"/>
</dbReference>
<reference evidence="6" key="1">
    <citation type="submission" date="2020-05" db="EMBL/GenBank/DDBJ databases">
        <authorList>
            <person name="Chiriac C."/>
            <person name="Salcher M."/>
            <person name="Ghai R."/>
            <person name="Kavagutti S V."/>
        </authorList>
    </citation>
    <scope>NUCLEOTIDE SEQUENCE</scope>
</reference>
<evidence type="ECO:0000313" key="6">
    <source>
        <dbReference type="EMBL" id="CAB4536301.1"/>
    </source>
</evidence>
<dbReference type="InterPro" id="IPR036390">
    <property type="entry name" value="WH_DNA-bd_sf"/>
</dbReference>
<dbReference type="GO" id="GO:0045892">
    <property type="term" value="P:negative regulation of DNA-templated transcription"/>
    <property type="evidence" value="ECO:0007669"/>
    <property type="project" value="TreeGrafter"/>
</dbReference>
<protein>
    <submittedName>
        <fullName evidence="6">Unannotated protein</fullName>
    </submittedName>
</protein>
<dbReference type="SMART" id="SM00346">
    <property type="entry name" value="HTH_ICLR"/>
    <property type="match status" value="1"/>
</dbReference>
<keyword evidence="1" id="KW-0805">Transcription regulation</keyword>
<evidence type="ECO:0000256" key="3">
    <source>
        <dbReference type="ARBA" id="ARBA00023163"/>
    </source>
</evidence>
<gene>
    <name evidence="6" type="ORF">UFOPK1493_00012</name>
</gene>
<dbReference type="InterPro" id="IPR029016">
    <property type="entry name" value="GAF-like_dom_sf"/>
</dbReference>
<accession>A0A6J6BBB8</accession>
<dbReference type="Pfam" id="PF09339">
    <property type="entry name" value="HTH_IclR"/>
    <property type="match status" value="1"/>
</dbReference>
<dbReference type="SUPFAM" id="SSF55781">
    <property type="entry name" value="GAF domain-like"/>
    <property type="match status" value="1"/>
</dbReference>
<evidence type="ECO:0000259" key="4">
    <source>
        <dbReference type="PROSITE" id="PS51077"/>
    </source>
</evidence>
<dbReference type="InterPro" id="IPR036388">
    <property type="entry name" value="WH-like_DNA-bd_sf"/>
</dbReference>
<dbReference type="PANTHER" id="PTHR30136:SF35">
    <property type="entry name" value="HTH-TYPE TRANSCRIPTIONAL REGULATOR RV1719"/>
    <property type="match status" value="1"/>
</dbReference>
<feature type="domain" description="HTH iclR-type" evidence="4">
    <location>
        <begin position="4"/>
        <end position="64"/>
    </location>
</feature>
<feature type="domain" description="IclR-ED" evidence="5">
    <location>
        <begin position="65"/>
        <end position="251"/>
    </location>
</feature>
<dbReference type="Pfam" id="PF01614">
    <property type="entry name" value="IclR_C"/>
    <property type="match status" value="1"/>
</dbReference>
<dbReference type="PROSITE" id="PS51078">
    <property type="entry name" value="ICLR_ED"/>
    <property type="match status" value="1"/>
</dbReference>
<dbReference type="Gene3D" id="3.30.450.40">
    <property type="match status" value="1"/>
</dbReference>
<dbReference type="InterPro" id="IPR005471">
    <property type="entry name" value="Tscrpt_reg_IclR_N"/>
</dbReference>
<keyword evidence="3" id="KW-0804">Transcription</keyword>
<dbReference type="GO" id="GO:0003677">
    <property type="term" value="F:DNA binding"/>
    <property type="evidence" value="ECO:0007669"/>
    <property type="project" value="UniProtKB-KW"/>
</dbReference>
<organism evidence="6">
    <name type="scientific">freshwater metagenome</name>
    <dbReference type="NCBI Taxonomy" id="449393"/>
    <lineage>
        <taxon>unclassified sequences</taxon>
        <taxon>metagenomes</taxon>
        <taxon>ecological metagenomes</taxon>
    </lineage>
</organism>
<dbReference type="SUPFAM" id="SSF46785">
    <property type="entry name" value="Winged helix' DNA-binding domain"/>
    <property type="match status" value="1"/>
</dbReference>
<dbReference type="InterPro" id="IPR011991">
    <property type="entry name" value="ArsR-like_HTH"/>
</dbReference>
<dbReference type="EMBL" id="CAEZSR010000001">
    <property type="protein sequence ID" value="CAB4536301.1"/>
    <property type="molecule type" value="Genomic_DNA"/>
</dbReference>
<dbReference type="InterPro" id="IPR050707">
    <property type="entry name" value="HTH_MetabolicPath_Reg"/>
</dbReference>
<name>A0A6J6BBB8_9ZZZZ</name>
<dbReference type="Gene3D" id="1.10.10.10">
    <property type="entry name" value="Winged helix-like DNA-binding domain superfamily/Winged helix DNA-binding domain"/>
    <property type="match status" value="1"/>
</dbReference>
<evidence type="ECO:0000259" key="5">
    <source>
        <dbReference type="PROSITE" id="PS51078"/>
    </source>
</evidence>
<sequence length="251" mass="26402">MSTVQSIDRAFAVLRALLPGAAGVTEIADRVQLPKSTVSRLLSTLEELGAVEQVSAGGGYRIGAGLAELGAAARPGRTLVGAARPVLVELSRTTGESTGLSVPDGAEMLYLDQVNPDHELQVRDWTGTRIPMHAVPSGQVALAAMTDDRLETYLAAPLAAFTPHTLTDPDAVRTRIAEVRTQGYALAVDEFAVGLSSIAAGIRDHTGRVVGAIHVYGPTYRLHTERDSSQPAQPAELGRLVVEAAGRIELP</sequence>